<proteinExistence type="predicted"/>
<dbReference type="Proteomes" id="UP000003922">
    <property type="component" value="Unassembled WGS sequence"/>
</dbReference>
<comment type="caution">
    <text evidence="1">The sequence shown here is derived from an EMBL/GenBank/DDBJ whole genome shotgun (WGS) entry which is preliminary data.</text>
</comment>
<accession>Q4C7F4</accession>
<protein>
    <submittedName>
        <fullName evidence="1">Uncharacterized protein</fullName>
    </submittedName>
</protein>
<evidence type="ECO:0000313" key="1">
    <source>
        <dbReference type="EMBL" id="EAM52667.1"/>
    </source>
</evidence>
<reference evidence="1" key="3">
    <citation type="submission" date="2016-12" db="EMBL/GenBank/DDBJ databases">
        <title>Annotation of the draft genome assembly of Crocosphaera watsonii WH 8501.</title>
        <authorList>
            <consortium name="US DOE Joint Genome Institute (JGI-ORNL)"/>
            <person name="Larimer F."/>
            <person name="Land M."/>
        </authorList>
    </citation>
    <scope>NUCLEOTIDE SEQUENCE</scope>
    <source>
        <strain evidence="1">WH 8501</strain>
    </source>
</reference>
<evidence type="ECO:0000313" key="2">
    <source>
        <dbReference type="Proteomes" id="UP000003922"/>
    </source>
</evidence>
<dbReference type="RefSeq" id="WP_007304307.1">
    <property type="nucleotide sequence ID" value="NZ_AADV02000002.1"/>
</dbReference>
<dbReference type="AlphaFoldDB" id="Q4C7F4"/>
<gene>
    <name evidence="1" type="ORF">CwatDRAFT_5652</name>
</gene>
<organism evidence="1 2">
    <name type="scientific">Crocosphaera watsonii WH 8501</name>
    <dbReference type="NCBI Taxonomy" id="165597"/>
    <lineage>
        <taxon>Bacteria</taxon>
        <taxon>Bacillati</taxon>
        <taxon>Cyanobacteriota</taxon>
        <taxon>Cyanophyceae</taxon>
        <taxon>Oscillatoriophycideae</taxon>
        <taxon>Chroococcales</taxon>
        <taxon>Aphanothecaceae</taxon>
        <taxon>Crocosphaera</taxon>
    </lineage>
</organism>
<name>Q4C7F4_CROWT</name>
<reference evidence="1" key="2">
    <citation type="submission" date="2005-06" db="EMBL/GenBank/DDBJ databases">
        <title>Sequencing of the draft genome and assembly of Crocosphaera watsonii WH 8501.</title>
        <authorList>
            <consortium name="US DOE Joint Genome Institute (JGI-PGF)"/>
            <person name="Copeland A."/>
            <person name="Lucas S."/>
            <person name="Lapidus A."/>
            <person name="Barry K."/>
            <person name="Detter C."/>
            <person name="Glavina T."/>
            <person name="Hammon N."/>
            <person name="Israni S."/>
            <person name="Pitluck S."/>
            <person name="Richardson P."/>
        </authorList>
    </citation>
    <scope>NUCLEOTIDE SEQUENCE [LARGE SCALE GENOMIC DNA]</scope>
    <source>
        <strain evidence="1">WH 8501</strain>
    </source>
</reference>
<dbReference type="KEGG" id="cwa:CwatDRAFT_5652"/>
<dbReference type="EMBL" id="AADV02000002">
    <property type="protein sequence ID" value="EAM52667.1"/>
    <property type="molecule type" value="Genomic_DNA"/>
</dbReference>
<reference evidence="1" key="1">
    <citation type="submission" date="2004-02" db="EMBL/GenBank/DDBJ databases">
        <authorList>
            <consortium name="DOE Joint Genome Institute"/>
        </authorList>
    </citation>
    <scope>NUCLEOTIDE SEQUENCE [LARGE SCALE GENOMIC DNA]</scope>
    <source>
        <strain evidence="1">WH 8501</strain>
    </source>
</reference>
<keyword evidence="2" id="KW-1185">Reference proteome</keyword>
<dbReference type="OrthoDB" id="451633at2"/>
<sequence>MAQTSLHSSLTTHTQSSLNEEKHLQVLVLEIVTLKKQSVSQKNRKLDQLIRCISRSAYLRGKGNYSSNIYDDALNRTFYWVVTHLEEYDPEKGRFMGWVNYPNFSQNLRSPNTEALQEVGLNRAIADFPNQQSVVRF</sequence>